<evidence type="ECO:0000313" key="9">
    <source>
        <dbReference type="EMBL" id="MEB4591627.1"/>
    </source>
</evidence>
<keyword evidence="3 7" id="KW-0808">Transferase</keyword>
<dbReference type="InterPro" id="IPR050750">
    <property type="entry name" value="C5-MTase"/>
</dbReference>
<dbReference type="Gene3D" id="3.90.120.10">
    <property type="entry name" value="DNA Methylase, subunit A, domain 2"/>
    <property type="match status" value="1"/>
</dbReference>
<dbReference type="InterPro" id="IPR029063">
    <property type="entry name" value="SAM-dependent_MTases_sf"/>
</dbReference>
<keyword evidence="10" id="KW-1185">Reference proteome</keyword>
<evidence type="ECO:0000256" key="7">
    <source>
        <dbReference type="PROSITE-ProRule" id="PRU01016"/>
    </source>
</evidence>
<dbReference type="RefSeq" id="WP_324695375.1">
    <property type="nucleotide sequence ID" value="NZ_JAYMYJ010000110.1"/>
</dbReference>
<evidence type="ECO:0000256" key="3">
    <source>
        <dbReference type="ARBA" id="ARBA00022679"/>
    </source>
</evidence>
<dbReference type="PANTHER" id="PTHR46098">
    <property type="entry name" value="TRNA (CYTOSINE(38)-C(5))-METHYLTRANSFERASE"/>
    <property type="match status" value="1"/>
</dbReference>
<dbReference type="EMBL" id="JAYMYJ010000110">
    <property type="protein sequence ID" value="MEB4591627.1"/>
    <property type="molecule type" value="Genomic_DNA"/>
</dbReference>
<reference evidence="10" key="1">
    <citation type="submission" date="2023-07" db="EMBL/GenBank/DDBJ databases">
        <title>The carbon used by Thiothrix.</title>
        <authorList>
            <person name="Chen L."/>
        </authorList>
    </citation>
    <scope>NUCLEOTIDE SEQUENCE [LARGE SCALE GENOMIC DNA]</scope>
</reference>
<feature type="active site" evidence="7">
    <location>
        <position position="108"/>
    </location>
</feature>
<evidence type="ECO:0000256" key="2">
    <source>
        <dbReference type="ARBA" id="ARBA00022603"/>
    </source>
</evidence>
<dbReference type="SUPFAM" id="SSF53335">
    <property type="entry name" value="S-adenosyl-L-methionine-dependent methyltransferases"/>
    <property type="match status" value="1"/>
</dbReference>
<evidence type="ECO:0000256" key="8">
    <source>
        <dbReference type="RuleBase" id="RU000416"/>
    </source>
</evidence>
<keyword evidence="2 7" id="KW-0489">Methyltransferase</keyword>
<dbReference type="EC" id="2.1.1.37" evidence="1"/>
<name>A0ABU6CXS1_9GAMM</name>
<dbReference type="Proteomes" id="UP001308005">
    <property type="component" value="Unassembled WGS sequence"/>
</dbReference>
<protein>
    <recommendedName>
        <fullName evidence="1">DNA (cytosine-5-)-methyltransferase</fullName>
        <ecNumber evidence="1">2.1.1.37</ecNumber>
    </recommendedName>
</protein>
<dbReference type="PROSITE" id="PS51679">
    <property type="entry name" value="SAM_MT_C5"/>
    <property type="match status" value="1"/>
</dbReference>
<evidence type="ECO:0000256" key="6">
    <source>
        <dbReference type="ARBA" id="ARBA00047422"/>
    </source>
</evidence>
<dbReference type="PRINTS" id="PR00105">
    <property type="entry name" value="C5METTRFRASE"/>
</dbReference>
<dbReference type="GO" id="GO:0003886">
    <property type="term" value="F:DNA (cytosine-5-)-methyltransferase activity"/>
    <property type="evidence" value="ECO:0007669"/>
    <property type="project" value="UniProtKB-EC"/>
</dbReference>
<dbReference type="GO" id="GO:0032259">
    <property type="term" value="P:methylation"/>
    <property type="evidence" value="ECO:0007669"/>
    <property type="project" value="UniProtKB-KW"/>
</dbReference>
<dbReference type="Gene3D" id="3.40.50.150">
    <property type="entry name" value="Vaccinia Virus protein VP39"/>
    <property type="match status" value="1"/>
</dbReference>
<reference evidence="9 10" key="2">
    <citation type="submission" date="2024-01" db="EMBL/GenBank/DDBJ databases">
        <authorList>
            <person name="Xie X."/>
        </authorList>
    </citation>
    <scope>NUCLEOTIDE SEQUENCE [LARGE SCALE GENOMIC DNA]</scope>
    <source>
        <strain evidence="9">SCUT-1</strain>
    </source>
</reference>
<dbReference type="InterPro" id="IPR001525">
    <property type="entry name" value="C5_MeTfrase"/>
</dbReference>
<sequence length="433" mass="48560">MSSRWGMPQDYFSNATAAVGTYNYRHLGQVCFMMRFAEFFAGVGLVREGLARNGWSCAWANDIAQDKQETYTANFGEGDFVLGDIWQIAQQPEQIPDDVFLYTASFPCTDLSVAGGMAGLAGEKSGTLNALLNILAQKKQANTQPKIVLLENVKGFLTSHQGQDISNTVKALNALGYTVDIIELDAVLFTPQSRPRIFVIAVENLLAQHVMQLKQNAPDSWWAPFHQAPQLRSHTVQDLIQNNPDLNWGLFDIPEPERTAPKLSHIVEHIPENSPLWWGAEKQQHLYDQMSPRHQTVVREKLNQPEHFYGTVYRRMRKGQPMAELRSDGIAGCLRTPRGGSSKQILVRAGHGGWKARLLTPREYARLQGVRDSFWMPDNANKGYFAMGDAVCVPVIQYLSKHVLKPAYGAWREIQQTAIDEVARHMAAMGAVR</sequence>
<evidence type="ECO:0000256" key="5">
    <source>
        <dbReference type="ARBA" id="ARBA00022747"/>
    </source>
</evidence>
<dbReference type="PANTHER" id="PTHR46098:SF1">
    <property type="entry name" value="TRNA (CYTOSINE(38)-C(5))-METHYLTRANSFERASE"/>
    <property type="match status" value="1"/>
</dbReference>
<dbReference type="Pfam" id="PF00145">
    <property type="entry name" value="DNA_methylase"/>
    <property type="match status" value="1"/>
</dbReference>
<comment type="caution">
    <text evidence="9">The sequence shown here is derived from an EMBL/GenBank/DDBJ whole genome shotgun (WGS) entry which is preliminary data.</text>
</comment>
<gene>
    <name evidence="9" type="primary">dcm</name>
    <name evidence="9" type="ORF">VSS37_11605</name>
</gene>
<comment type="catalytic activity">
    <reaction evidence="6">
        <text>a 2'-deoxycytidine in DNA + S-adenosyl-L-methionine = a 5-methyl-2'-deoxycytidine in DNA + S-adenosyl-L-homocysteine + H(+)</text>
        <dbReference type="Rhea" id="RHEA:13681"/>
        <dbReference type="Rhea" id="RHEA-COMP:11369"/>
        <dbReference type="Rhea" id="RHEA-COMP:11370"/>
        <dbReference type="ChEBI" id="CHEBI:15378"/>
        <dbReference type="ChEBI" id="CHEBI:57856"/>
        <dbReference type="ChEBI" id="CHEBI:59789"/>
        <dbReference type="ChEBI" id="CHEBI:85452"/>
        <dbReference type="ChEBI" id="CHEBI:85454"/>
        <dbReference type="EC" id="2.1.1.37"/>
    </reaction>
</comment>
<accession>A0ABU6CXS1</accession>
<proteinExistence type="inferred from homology"/>
<comment type="similarity">
    <text evidence="7 8">Belongs to the class I-like SAM-binding methyltransferase superfamily. C5-methyltransferase family.</text>
</comment>
<evidence type="ECO:0000256" key="1">
    <source>
        <dbReference type="ARBA" id="ARBA00011975"/>
    </source>
</evidence>
<keyword evidence="5" id="KW-0680">Restriction system</keyword>
<organism evidence="9 10">
    <name type="scientific">Candidatus Thiothrix phosphatis</name>
    <dbReference type="NCBI Taxonomy" id="3112415"/>
    <lineage>
        <taxon>Bacteria</taxon>
        <taxon>Pseudomonadati</taxon>
        <taxon>Pseudomonadota</taxon>
        <taxon>Gammaproteobacteria</taxon>
        <taxon>Thiotrichales</taxon>
        <taxon>Thiotrichaceae</taxon>
        <taxon>Thiothrix</taxon>
    </lineage>
</organism>
<keyword evidence="4 7" id="KW-0949">S-adenosyl-L-methionine</keyword>
<evidence type="ECO:0000256" key="4">
    <source>
        <dbReference type="ARBA" id="ARBA00022691"/>
    </source>
</evidence>
<dbReference type="NCBIfam" id="TIGR00675">
    <property type="entry name" value="dcm"/>
    <property type="match status" value="1"/>
</dbReference>
<evidence type="ECO:0000313" key="10">
    <source>
        <dbReference type="Proteomes" id="UP001308005"/>
    </source>
</evidence>